<comment type="caution">
    <text evidence="2">The sequence shown here is derived from an EMBL/GenBank/DDBJ whole genome shotgun (WGS) entry which is preliminary data.</text>
</comment>
<dbReference type="Gene3D" id="2.160.20.80">
    <property type="entry name" value="E3 ubiquitin-protein ligase SopA"/>
    <property type="match status" value="2"/>
</dbReference>
<gene>
    <name evidence="2" type="ORF">GJR99_17030</name>
</gene>
<sequence length="687" mass="77527">MELFRCLTSSNQRTTVESYFRTNVKLVTYLVTMSGCEFFDSNEWYELAWKQVKGWSASKAASEIEDSKISNEYCVGANQSKEPLTVQTIINTHPSLSKRLIVDSWCEAHEVPDYCPRESKADGLCELHHPSDTQTREMFSGLEKQDPDHRVFTGVSIPHLNFASKIVSGPTNQPIHFCFAKFGRLNLSKSKIHPQLDFRFCQVEDTFITTGADLSGRLLLSHGHVHGYTNLDHTNFQGGVNFRNTKFTGKVSANYFSSIRGFECVNATFSSEISIRDCEFNNGATFQDSDFNGVATFEYCTFDGGARFKRVTFDKKAIFSGTTLNRGGTFEGADFNSELEFKYSTFAEGGRLSNITVANQCTFKGTRWMRGGTFANSHFGCKAEFNDVIFDQTVNFTDTEFKSAYFKRAGFKRISRFNNTNFHDVTFKGASFSDARFINTIAEEVIDCSDTTLQAGRFTDSSSCSVYYNFSEATLGDVKLGFESSPFTHCKFSQTRFNGFQFSINEHISALRDTWELHDTSGSPFSEDCYETVENTYLKAKNGALNLGENKPASEFFRQEMKFRRKSHFKGIFSSRGVNRLRAFSRWVMNWGYNISCGYGERPLWTVSLSGVTILFFAMFFKLVGVRMPTHRDYLLVSVQSFVAFIIGDLPTSDKALLRPIASAEALLGAFAIGLFIFALTRSISRN</sequence>
<dbReference type="Proteomes" id="UP000443423">
    <property type="component" value="Unassembled WGS sequence"/>
</dbReference>
<keyword evidence="1" id="KW-0812">Transmembrane</keyword>
<evidence type="ECO:0008006" key="4">
    <source>
        <dbReference type="Google" id="ProtNLM"/>
    </source>
</evidence>
<dbReference type="AlphaFoldDB" id="A0A6A8GC64"/>
<dbReference type="EMBL" id="WKJQ01000003">
    <property type="protein sequence ID" value="MRW98272.1"/>
    <property type="molecule type" value="Genomic_DNA"/>
</dbReference>
<keyword evidence="1" id="KW-1133">Transmembrane helix</keyword>
<evidence type="ECO:0000256" key="1">
    <source>
        <dbReference type="SAM" id="Phobius"/>
    </source>
</evidence>
<accession>A0A6A8GC64</accession>
<keyword evidence="1" id="KW-0472">Membrane</keyword>
<dbReference type="Pfam" id="PF13576">
    <property type="entry name" value="Pentapeptide_3"/>
    <property type="match status" value="1"/>
</dbReference>
<evidence type="ECO:0000313" key="3">
    <source>
        <dbReference type="Proteomes" id="UP000443423"/>
    </source>
</evidence>
<evidence type="ECO:0000313" key="2">
    <source>
        <dbReference type="EMBL" id="MRW98272.1"/>
    </source>
</evidence>
<feature type="transmembrane region" description="Helical" evidence="1">
    <location>
        <begin position="633"/>
        <end position="651"/>
    </location>
</feature>
<name>A0A6A8GC64_9EURY</name>
<organism evidence="2 3">
    <name type="scientific">Haloferax marinum</name>
    <dbReference type="NCBI Taxonomy" id="2666143"/>
    <lineage>
        <taxon>Archaea</taxon>
        <taxon>Methanobacteriati</taxon>
        <taxon>Methanobacteriota</taxon>
        <taxon>Stenosarchaea group</taxon>
        <taxon>Halobacteria</taxon>
        <taxon>Halobacteriales</taxon>
        <taxon>Haloferacaceae</taxon>
        <taxon>Haloferax</taxon>
    </lineage>
</organism>
<protein>
    <recommendedName>
        <fullName evidence="4">Pentapeptide repeat-containing protein</fullName>
    </recommendedName>
</protein>
<keyword evidence="3" id="KW-1185">Reference proteome</keyword>
<dbReference type="SUPFAM" id="SSF141571">
    <property type="entry name" value="Pentapeptide repeat-like"/>
    <property type="match status" value="1"/>
</dbReference>
<feature type="transmembrane region" description="Helical" evidence="1">
    <location>
        <begin position="657"/>
        <end position="680"/>
    </location>
</feature>
<dbReference type="InterPro" id="IPR001646">
    <property type="entry name" value="5peptide_repeat"/>
</dbReference>
<proteinExistence type="predicted"/>
<reference evidence="2 3" key="1">
    <citation type="submission" date="2019-11" db="EMBL/GenBank/DDBJ databases">
        <title>Whole genome sequence of Haloferax sp. MBLA0078.</title>
        <authorList>
            <person name="Seo M.-J."/>
            <person name="Cho E.-S."/>
        </authorList>
    </citation>
    <scope>NUCLEOTIDE SEQUENCE [LARGE SCALE GENOMIC DNA]</scope>
    <source>
        <strain evidence="2 3">MBLA0078</strain>
    </source>
</reference>
<feature type="transmembrane region" description="Helical" evidence="1">
    <location>
        <begin position="604"/>
        <end position="621"/>
    </location>
</feature>